<feature type="region of interest" description="Disordered" evidence="1">
    <location>
        <begin position="13"/>
        <end position="101"/>
    </location>
</feature>
<sequence length="151" mass="17522">MRRGEGEFEFWVHSPLHPERGLVSIPLPPTYDDSDVDDDLDEYDKPDDVDDDLDKGNDPDEYDEPDEAVDDNPNMHDEPYEANDPDVSNGPYENDYPDESDEDADLYEDLFYHVHGWFIKRDGVCRLLYLIVMFNFEGKASARVYTFQDGS</sequence>
<dbReference type="Proteomes" id="UP000479710">
    <property type="component" value="Unassembled WGS sequence"/>
</dbReference>
<evidence type="ECO:0000313" key="2">
    <source>
        <dbReference type="EMBL" id="KAF0932407.1"/>
    </source>
</evidence>
<proteinExistence type="predicted"/>
<organism evidence="2 3">
    <name type="scientific">Oryza meyeriana var. granulata</name>
    <dbReference type="NCBI Taxonomy" id="110450"/>
    <lineage>
        <taxon>Eukaryota</taxon>
        <taxon>Viridiplantae</taxon>
        <taxon>Streptophyta</taxon>
        <taxon>Embryophyta</taxon>
        <taxon>Tracheophyta</taxon>
        <taxon>Spermatophyta</taxon>
        <taxon>Magnoliopsida</taxon>
        <taxon>Liliopsida</taxon>
        <taxon>Poales</taxon>
        <taxon>Poaceae</taxon>
        <taxon>BOP clade</taxon>
        <taxon>Oryzoideae</taxon>
        <taxon>Oryzeae</taxon>
        <taxon>Oryzinae</taxon>
        <taxon>Oryza</taxon>
        <taxon>Oryza meyeriana</taxon>
    </lineage>
</organism>
<reference evidence="2 3" key="1">
    <citation type="submission" date="2019-11" db="EMBL/GenBank/DDBJ databases">
        <title>Whole genome sequence of Oryza granulata.</title>
        <authorList>
            <person name="Li W."/>
        </authorList>
    </citation>
    <scope>NUCLEOTIDE SEQUENCE [LARGE SCALE GENOMIC DNA]</scope>
    <source>
        <strain evidence="3">cv. Menghai</strain>
        <tissue evidence="2">Leaf</tissue>
    </source>
</reference>
<accession>A0A6G1F667</accession>
<dbReference type="AlphaFoldDB" id="A0A6G1F667"/>
<evidence type="ECO:0000313" key="3">
    <source>
        <dbReference type="Proteomes" id="UP000479710"/>
    </source>
</evidence>
<feature type="compositionally biased region" description="Acidic residues" evidence="1">
    <location>
        <begin position="32"/>
        <end position="70"/>
    </location>
</feature>
<comment type="caution">
    <text evidence="2">The sequence shown here is derived from an EMBL/GenBank/DDBJ whole genome shotgun (WGS) entry which is preliminary data.</text>
</comment>
<name>A0A6G1F667_9ORYZ</name>
<evidence type="ECO:0000256" key="1">
    <source>
        <dbReference type="SAM" id="MobiDB-lite"/>
    </source>
</evidence>
<protein>
    <submittedName>
        <fullName evidence="2">Uncharacterized protein</fullName>
    </submittedName>
</protein>
<dbReference type="EMBL" id="SPHZ02000001">
    <property type="protein sequence ID" value="KAF0932407.1"/>
    <property type="molecule type" value="Genomic_DNA"/>
</dbReference>
<gene>
    <name evidence="2" type="ORF">E2562_010322</name>
</gene>
<keyword evidence="3" id="KW-1185">Reference proteome</keyword>